<dbReference type="Proteomes" id="UP001283361">
    <property type="component" value="Unassembled WGS sequence"/>
</dbReference>
<keyword evidence="2" id="KW-1185">Reference proteome</keyword>
<evidence type="ECO:0000313" key="1">
    <source>
        <dbReference type="EMBL" id="KAK3801324.1"/>
    </source>
</evidence>
<organism evidence="1 2">
    <name type="scientific">Elysia crispata</name>
    <name type="common">lettuce slug</name>
    <dbReference type="NCBI Taxonomy" id="231223"/>
    <lineage>
        <taxon>Eukaryota</taxon>
        <taxon>Metazoa</taxon>
        <taxon>Spiralia</taxon>
        <taxon>Lophotrochozoa</taxon>
        <taxon>Mollusca</taxon>
        <taxon>Gastropoda</taxon>
        <taxon>Heterobranchia</taxon>
        <taxon>Euthyneura</taxon>
        <taxon>Panpulmonata</taxon>
        <taxon>Sacoglossa</taxon>
        <taxon>Placobranchoidea</taxon>
        <taxon>Plakobranchidae</taxon>
        <taxon>Elysia</taxon>
    </lineage>
</organism>
<name>A0AAE1B7N1_9GAST</name>
<reference evidence="1" key="1">
    <citation type="journal article" date="2023" name="G3 (Bethesda)">
        <title>A reference genome for the long-term kleptoplast-retaining sea slug Elysia crispata morphotype clarki.</title>
        <authorList>
            <person name="Eastman K.E."/>
            <person name="Pendleton A.L."/>
            <person name="Shaikh M.A."/>
            <person name="Suttiyut T."/>
            <person name="Ogas R."/>
            <person name="Tomko P."/>
            <person name="Gavelis G."/>
            <person name="Widhalm J.R."/>
            <person name="Wisecaver J.H."/>
        </authorList>
    </citation>
    <scope>NUCLEOTIDE SEQUENCE</scope>
    <source>
        <strain evidence="1">ECLA1</strain>
    </source>
</reference>
<accession>A0AAE1B7N1</accession>
<comment type="caution">
    <text evidence="1">The sequence shown here is derived from an EMBL/GenBank/DDBJ whole genome shotgun (WGS) entry which is preliminary data.</text>
</comment>
<dbReference type="AlphaFoldDB" id="A0AAE1B7N1"/>
<sequence length="127" mass="14615">MNQCLPQWVSRIYELDQSRPQWVSRVGNHPSSLRVVQVYLTHLMIYTSLALSGCHVPDDLHQSRSQWVSRVGNHPPSLRVVQVYLTDLMILTLTEVTRCVQQLGPRCYKVLHGTTLCCEIWSRINGD</sequence>
<protein>
    <submittedName>
        <fullName evidence="1">Uncharacterized protein</fullName>
    </submittedName>
</protein>
<dbReference type="EMBL" id="JAWDGP010000336">
    <property type="protein sequence ID" value="KAK3801324.1"/>
    <property type="molecule type" value="Genomic_DNA"/>
</dbReference>
<evidence type="ECO:0000313" key="2">
    <source>
        <dbReference type="Proteomes" id="UP001283361"/>
    </source>
</evidence>
<gene>
    <name evidence="1" type="ORF">RRG08_001355</name>
</gene>
<proteinExistence type="predicted"/>